<sequence length="118" mass="13498">MLSAIDTIKKWFQSRPKEKSFIVHRVSKVIHKQDRAFADEDQSQALSTEKHKFILELTIDEEFSLDGIFATPASPTNGSHQLDYQSEVPRLNLAFEYSTSLESMLTELGMTSTLELIY</sequence>
<protein>
    <submittedName>
        <fullName evidence="1">Uncharacterized protein</fullName>
    </submittedName>
</protein>
<dbReference type="EMBL" id="MDYL01000003">
    <property type="protein sequence ID" value="OQD76965.1"/>
    <property type="molecule type" value="Genomic_DNA"/>
</dbReference>
<keyword evidence="2" id="KW-1185">Reference proteome</keyword>
<evidence type="ECO:0000313" key="2">
    <source>
        <dbReference type="Proteomes" id="UP000191522"/>
    </source>
</evidence>
<dbReference type="AlphaFoldDB" id="A0A1V6PIU5"/>
<gene>
    <name evidence="1" type="ORF">PENDEC_c003G03934</name>
</gene>
<accession>A0A1V6PIU5</accession>
<reference evidence="2" key="1">
    <citation type="journal article" date="2017" name="Nat. Microbiol.">
        <title>Global analysis of biosynthetic gene clusters reveals vast potential of secondary metabolite production in Penicillium species.</title>
        <authorList>
            <person name="Nielsen J.C."/>
            <person name="Grijseels S."/>
            <person name="Prigent S."/>
            <person name="Ji B."/>
            <person name="Dainat J."/>
            <person name="Nielsen K.F."/>
            <person name="Frisvad J.C."/>
            <person name="Workman M."/>
            <person name="Nielsen J."/>
        </authorList>
    </citation>
    <scope>NUCLEOTIDE SEQUENCE [LARGE SCALE GENOMIC DNA]</scope>
    <source>
        <strain evidence="2">IBT 11843</strain>
    </source>
</reference>
<comment type="caution">
    <text evidence="1">The sequence shown here is derived from an EMBL/GenBank/DDBJ whole genome shotgun (WGS) entry which is preliminary data.</text>
</comment>
<dbReference type="Proteomes" id="UP000191522">
    <property type="component" value="Unassembled WGS sequence"/>
</dbReference>
<proteinExistence type="predicted"/>
<evidence type="ECO:0000313" key="1">
    <source>
        <dbReference type="EMBL" id="OQD76965.1"/>
    </source>
</evidence>
<name>A0A1V6PIU5_PENDC</name>
<organism evidence="1 2">
    <name type="scientific">Penicillium decumbens</name>
    <dbReference type="NCBI Taxonomy" id="69771"/>
    <lineage>
        <taxon>Eukaryota</taxon>
        <taxon>Fungi</taxon>
        <taxon>Dikarya</taxon>
        <taxon>Ascomycota</taxon>
        <taxon>Pezizomycotina</taxon>
        <taxon>Eurotiomycetes</taxon>
        <taxon>Eurotiomycetidae</taxon>
        <taxon>Eurotiales</taxon>
        <taxon>Aspergillaceae</taxon>
        <taxon>Penicillium</taxon>
    </lineage>
</organism>